<proteinExistence type="predicted"/>
<organism evidence="2 3">
    <name type="scientific">Streptomyces osmaniensis</name>
    <dbReference type="NCBI Taxonomy" id="593134"/>
    <lineage>
        <taxon>Bacteria</taxon>
        <taxon>Bacillati</taxon>
        <taxon>Actinomycetota</taxon>
        <taxon>Actinomycetes</taxon>
        <taxon>Kitasatosporales</taxon>
        <taxon>Streptomycetaceae</taxon>
        <taxon>Streptomyces</taxon>
    </lineage>
</organism>
<name>A0ABP6V3Z9_9ACTN</name>
<evidence type="ECO:0000313" key="3">
    <source>
        <dbReference type="Proteomes" id="UP001500707"/>
    </source>
</evidence>
<reference evidence="3" key="1">
    <citation type="journal article" date="2019" name="Int. J. Syst. Evol. Microbiol.">
        <title>The Global Catalogue of Microorganisms (GCM) 10K type strain sequencing project: providing services to taxonomists for standard genome sequencing and annotation.</title>
        <authorList>
            <consortium name="The Broad Institute Genomics Platform"/>
            <consortium name="The Broad Institute Genome Sequencing Center for Infectious Disease"/>
            <person name="Wu L."/>
            <person name="Ma J."/>
        </authorList>
    </citation>
    <scope>NUCLEOTIDE SEQUENCE [LARGE SCALE GENOMIC DNA]</scope>
    <source>
        <strain evidence="3">JCM 17656</strain>
    </source>
</reference>
<sequence length="147" mass="16371">MPRLEDDAEVEVKLDSAAGMLQQAIPAILRRGLFEAPGARIVAVVEFASTSYTGHAANEDKDPQVKMRVKLAEVAVDGDQMRLLREVMRAMYRKRKIDGTFDEMGPAAFDLDTAVEMLLAEHPTEGEYEAHEARERAAKRGSRVEQL</sequence>
<dbReference type="EMBL" id="BAABCE010000001">
    <property type="protein sequence ID" value="GAA3527564.1"/>
    <property type="molecule type" value="Genomic_DNA"/>
</dbReference>
<gene>
    <name evidence="2" type="ORF">GCM10022295_07010</name>
</gene>
<keyword evidence="3" id="KW-1185">Reference proteome</keyword>
<evidence type="ECO:0000256" key="1">
    <source>
        <dbReference type="SAM" id="MobiDB-lite"/>
    </source>
</evidence>
<accession>A0ABP6V3Z9</accession>
<comment type="caution">
    <text evidence="2">The sequence shown here is derived from an EMBL/GenBank/DDBJ whole genome shotgun (WGS) entry which is preliminary data.</text>
</comment>
<evidence type="ECO:0000313" key="2">
    <source>
        <dbReference type="EMBL" id="GAA3527564.1"/>
    </source>
</evidence>
<protein>
    <submittedName>
        <fullName evidence="2">Uncharacterized protein</fullName>
    </submittedName>
</protein>
<dbReference type="RefSeq" id="WP_346180163.1">
    <property type="nucleotide sequence ID" value="NZ_BAABCE010000001.1"/>
</dbReference>
<dbReference type="Proteomes" id="UP001500707">
    <property type="component" value="Unassembled WGS sequence"/>
</dbReference>
<feature type="region of interest" description="Disordered" evidence="1">
    <location>
        <begin position="123"/>
        <end position="147"/>
    </location>
</feature>